<evidence type="ECO:0000256" key="5">
    <source>
        <dbReference type="ARBA" id="ARBA00023163"/>
    </source>
</evidence>
<dbReference type="GO" id="GO:0008483">
    <property type="term" value="F:transaminase activity"/>
    <property type="evidence" value="ECO:0007669"/>
    <property type="project" value="UniProtKB-KW"/>
</dbReference>
<evidence type="ECO:0000256" key="4">
    <source>
        <dbReference type="ARBA" id="ARBA00023125"/>
    </source>
</evidence>
<feature type="domain" description="HTH gntR-type" evidence="6">
    <location>
        <begin position="14"/>
        <end position="82"/>
    </location>
</feature>
<dbReference type="CDD" id="cd07377">
    <property type="entry name" value="WHTH_GntR"/>
    <property type="match status" value="1"/>
</dbReference>
<dbReference type="GO" id="GO:0003677">
    <property type="term" value="F:DNA binding"/>
    <property type="evidence" value="ECO:0007669"/>
    <property type="project" value="UniProtKB-KW"/>
</dbReference>
<dbReference type="PANTHER" id="PTHR46577:SF1">
    <property type="entry name" value="HTH-TYPE TRANSCRIPTIONAL REGULATORY PROTEIN GABR"/>
    <property type="match status" value="1"/>
</dbReference>
<dbReference type="Pfam" id="PF00392">
    <property type="entry name" value="GntR"/>
    <property type="match status" value="1"/>
</dbReference>
<dbReference type="Gene3D" id="3.40.640.10">
    <property type="entry name" value="Type I PLP-dependent aspartate aminotransferase-like (Major domain)"/>
    <property type="match status" value="1"/>
</dbReference>
<dbReference type="Proteomes" id="UP000251956">
    <property type="component" value="Unassembled WGS sequence"/>
</dbReference>
<keyword evidence="2" id="KW-0663">Pyridoxal phosphate</keyword>
<reference evidence="7 8" key="1">
    <citation type="submission" date="2018-07" db="EMBL/GenBank/DDBJ databases">
        <title>Diversity of Mesorhizobium strains in Brazil.</title>
        <authorList>
            <person name="Helene L.C.F."/>
            <person name="Dall'Agnol R."/>
            <person name="Delamuta J.R.M."/>
            <person name="Hungria M."/>
        </authorList>
    </citation>
    <scope>NUCLEOTIDE SEQUENCE [LARGE SCALE GENOMIC DNA]</scope>
    <source>
        <strain evidence="7 8">CNPSo 3140</strain>
    </source>
</reference>
<keyword evidence="5" id="KW-0804">Transcription</keyword>
<sequence length="467" mass="49783">MTVLPIDLDRVARTPLATQIYRVFRDAIETGRLDPGAKLPSWRDMAAQLGVSRGTVRVAYQRLIDEQFAVGAGAAGTRVARRRSLSSPHVSSPDLAPLPELFQTYGTPPLPFQMGVPSQDAFPFKLWSRVVARAARRAAAAPVSYPDPRGDPQLRKEIAAYLGIARGLRCSPAQVFVTGGYSGALGLAVRALQVEGSRALIEDPSFPITRKALDLAGITATAVPVDAEGLDVACAIQSAQDAALAIITPGQHAPLGMTMSLSRRLALLAWARRSDAWIIEDDYLSELQLTGRAAPALASLDHAGRVLHVGSFSKTISPALRLGFVVAPVGMTGRFGDVCACLAPAPGLALQGAVAEFLREGHYIRHLRRMKRLYASRRQAVLDGLAQVGSKSLKVEATAGLAVIVSTTASMSDAEIAGRARSFGLAPSPLSQWYVRSPLSQGLLLGVTNLDTRRLAQYCRQLAEAAQ</sequence>
<name>A0A330GXZ5_9HYPH</name>
<dbReference type="SUPFAM" id="SSF53383">
    <property type="entry name" value="PLP-dependent transferases"/>
    <property type="match status" value="1"/>
</dbReference>
<dbReference type="Gene3D" id="1.10.10.10">
    <property type="entry name" value="Winged helix-like DNA-binding domain superfamily/Winged helix DNA-binding domain"/>
    <property type="match status" value="1"/>
</dbReference>
<protein>
    <submittedName>
        <fullName evidence="7">PLP-dependent aminotransferase family protein</fullName>
    </submittedName>
</protein>
<keyword evidence="7" id="KW-0808">Transferase</keyword>
<keyword evidence="3" id="KW-0805">Transcription regulation</keyword>
<dbReference type="PROSITE" id="PS50949">
    <property type="entry name" value="HTH_GNTR"/>
    <property type="match status" value="1"/>
</dbReference>
<dbReference type="InterPro" id="IPR051446">
    <property type="entry name" value="HTH_trans_reg/aminotransferase"/>
</dbReference>
<dbReference type="Pfam" id="PF00155">
    <property type="entry name" value="Aminotran_1_2"/>
    <property type="match status" value="1"/>
</dbReference>
<evidence type="ECO:0000256" key="2">
    <source>
        <dbReference type="ARBA" id="ARBA00022898"/>
    </source>
</evidence>
<dbReference type="EMBL" id="QMBQ01000001">
    <property type="protein sequence ID" value="RAZ80065.1"/>
    <property type="molecule type" value="Genomic_DNA"/>
</dbReference>
<dbReference type="GO" id="GO:0030170">
    <property type="term" value="F:pyridoxal phosphate binding"/>
    <property type="evidence" value="ECO:0007669"/>
    <property type="project" value="InterPro"/>
</dbReference>
<gene>
    <name evidence="7" type="ORF">DPM35_01855</name>
</gene>
<dbReference type="PANTHER" id="PTHR46577">
    <property type="entry name" value="HTH-TYPE TRANSCRIPTIONAL REGULATORY PROTEIN GABR"/>
    <property type="match status" value="1"/>
</dbReference>
<evidence type="ECO:0000256" key="1">
    <source>
        <dbReference type="ARBA" id="ARBA00005384"/>
    </source>
</evidence>
<dbReference type="SUPFAM" id="SSF46785">
    <property type="entry name" value="Winged helix' DNA-binding domain"/>
    <property type="match status" value="1"/>
</dbReference>
<organism evidence="7 8">
    <name type="scientific">Mesorhizobium atlanticum</name>
    <dbReference type="NCBI Taxonomy" id="2233532"/>
    <lineage>
        <taxon>Bacteria</taxon>
        <taxon>Pseudomonadati</taxon>
        <taxon>Pseudomonadota</taxon>
        <taxon>Alphaproteobacteria</taxon>
        <taxon>Hyphomicrobiales</taxon>
        <taxon>Phyllobacteriaceae</taxon>
        <taxon>Mesorhizobium</taxon>
    </lineage>
</organism>
<dbReference type="InterPro" id="IPR004839">
    <property type="entry name" value="Aminotransferase_I/II_large"/>
</dbReference>
<dbReference type="OrthoDB" id="9808770at2"/>
<evidence type="ECO:0000259" key="6">
    <source>
        <dbReference type="PROSITE" id="PS50949"/>
    </source>
</evidence>
<dbReference type="InterPro" id="IPR036390">
    <property type="entry name" value="WH_DNA-bd_sf"/>
</dbReference>
<accession>A0A330GXZ5</accession>
<dbReference type="InterPro" id="IPR015424">
    <property type="entry name" value="PyrdxlP-dep_Trfase"/>
</dbReference>
<evidence type="ECO:0000313" key="7">
    <source>
        <dbReference type="EMBL" id="RAZ80065.1"/>
    </source>
</evidence>
<evidence type="ECO:0000256" key="3">
    <source>
        <dbReference type="ARBA" id="ARBA00023015"/>
    </source>
</evidence>
<keyword evidence="8" id="KW-1185">Reference proteome</keyword>
<comment type="caution">
    <text evidence="7">The sequence shown here is derived from an EMBL/GenBank/DDBJ whole genome shotgun (WGS) entry which is preliminary data.</text>
</comment>
<dbReference type="SMART" id="SM00345">
    <property type="entry name" value="HTH_GNTR"/>
    <property type="match status" value="1"/>
</dbReference>
<dbReference type="CDD" id="cd00609">
    <property type="entry name" value="AAT_like"/>
    <property type="match status" value="1"/>
</dbReference>
<dbReference type="RefSeq" id="WP_112125630.1">
    <property type="nucleotide sequence ID" value="NZ_QMBQ01000001.1"/>
</dbReference>
<dbReference type="AlphaFoldDB" id="A0A330GXZ5"/>
<keyword evidence="4" id="KW-0238">DNA-binding</keyword>
<comment type="similarity">
    <text evidence="1">In the C-terminal section; belongs to the class-I pyridoxal-phosphate-dependent aminotransferase family.</text>
</comment>
<evidence type="ECO:0000313" key="8">
    <source>
        <dbReference type="Proteomes" id="UP000251956"/>
    </source>
</evidence>
<dbReference type="GO" id="GO:0003700">
    <property type="term" value="F:DNA-binding transcription factor activity"/>
    <property type="evidence" value="ECO:0007669"/>
    <property type="project" value="InterPro"/>
</dbReference>
<dbReference type="InterPro" id="IPR036388">
    <property type="entry name" value="WH-like_DNA-bd_sf"/>
</dbReference>
<dbReference type="InterPro" id="IPR015421">
    <property type="entry name" value="PyrdxlP-dep_Trfase_major"/>
</dbReference>
<dbReference type="InterPro" id="IPR000524">
    <property type="entry name" value="Tscrpt_reg_HTH_GntR"/>
</dbReference>
<keyword evidence="7" id="KW-0032">Aminotransferase</keyword>
<proteinExistence type="inferred from homology"/>